<dbReference type="EMBL" id="NBSK02000006">
    <property type="protein sequence ID" value="KAJ0199201.1"/>
    <property type="molecule type" value="Genomic_DNA"/>
</dbReference>
<organism evidence="3 4">
    <name type="scientific">Lactuca sativa</name>
    <name type="common">Garden lettuce</name>
    <dbReference type="NCBI Taxonomy" id="4236"/>
    <lineage>
        <taxon>Eukaryota</taxon>
        <taxon>Viridiplantae</taxon>
        <taxon>Streptophyta</taxon>
        <taxon>Embryophyta</taxon>
        <taxon>Tracheophyta</taxon>
        <taxon>Spermatophyta</taxon>
        <taxon>Magnoliopsida</taxon>
        <taxon>eudicotyledons</taxon>
        <taxon>Gunneridae</taxon>
        <taxon>Pentapetalae</taxon>
        <taxon>asterids</taxon>
        <taxon>campanulids</taxon>
        <taxon>Asterales</taxon>
        <taxon>Asteraceae</taxon>
        <taxon>Cichorioideae</taxon>
        <taxon>Cichorieae</taxon>
        <taxon>Lactucinae</taxon>
        <taxon>Lactuca</taxon>
    </lineage>
</organism>
<feature type="region of interest" description="Disordered" evidence="1">
    <location>
        <begin position="49"/>
        <end position="78"/>
    </location>
</feature>
<evidence type="ECO:0000256" key="1">
    <source>
        <dbReference type="SAM" id="MobiDB-lite"/>
    </source>
</evidence>
<proteinExistence type="predicted"/>
<evidence type="ECO:0000259" key="2">
    <source>
        <dbReference type="Pfam" id="PF14303"/>
    </source>
</evidence>
<dbReference type="InterPro" id="IPR029466">
    <property type="entry name" value="NAM-associated_C"/>
</dbReference>
<name>A0A9R1V413_LACSA</name>
<evidence type="ECO:0000313" key="3">
    <source>
        <dbReference type="EMBL" id="KAJ0199201.1"/>
    </source>
</evidence>
<sequence>MGTILKAVSKFRGCIDQAKILLAQDPNYKRGFIFGHVWNILKDVEKFTDANPMPGSQQKGSNISHSQTSSTTSVEPSFDINEEVGIKFTERPIGVKKKKKKSTK</sequence>
<evidence type="ECO:0000313" key="4">
    <source>
        <dbReference type="Proteomes" id="UP000235145"/>
    </source>
</evidence>
<gene>
    <name evidence="3" type="ORF">LSAT_V11C600332580</name>
</gene>
<comment type="caution">
    <text evidence="3">The sequence shown here is derived from an EMBL/GenBank/DDBJ whole genome shotgun (WGS) entry which is preliminary data.</text>
</comment>
<reference evidence="3 4" key="1">
    <citation type="journal article" date="2017" name="Nat. Commun.">
        <title>Genome assembly with in vitro proximity ligation data and whole-genome triplication in lettuce.</title>
        <authorList>
            <person name="Reyes-Chin-Wo S."/>
            <person name="Wang Z."/>
            <person name="Yang X."/>
            <person name="Kozik A."/>
            <person name="Arikit S."/>
            <person name="Song C."/>
            <person name="Xia L."/>
            <person name="Froenicke L."/>
            <person name="Lavelle D.O."/>
            <person name="Truco M.J."/>
            <person name="Xia R."/>
            <person name="Zhu S."/>
            <person name="Xu C."/>
            <person name="Xu H."/>
            <person name="Xu X."/>
            <person name="Cox K."/>
            <person name="Korf I."/>
            <person name="Meyers B.C."/>
            <person name="Michelmore R.W."/>
        </authorList>
    </citation>
    <scope>NUCLEOTIDE SEQUENCE [LARGE SCALE GENOMIC DNA]</scope>
    <source>
        <strain evidence="4">cv. Salinas</strain>
        <tissue evidence="3">Seedlings</tissue>
    </source>
</reference>
<protein>
    <recommendedName>
        <fullName evidence="2">No apical meristem-associated C-terminal domain-containing protein</fullName>
    </recommendedName>
</protein>
<accession>A0A9R1V413</accession>
<feature type="domain" description="No apical meristem-associated C-terminal" evidence="2">
    <location>
        <begin position="30"/>
        <end position="103"/>
    </location>
</feature>
<dbReference type="AlphaFoldDB" id="A0A9R1V413"/>
<dbReference type="Proteomes" id="UP000235145">
    <property type="component" value="Unassembled WGS sequence"/>
</dbReference>
<feature type="compositionally biased region" description="Polar residues" evidence="1">
    <location>
        <begin position="54"/>
        <end position="75"/>
    </location>
</feature>
<dbReference type="Pfam" id="PF14303">
    <property type="entry name" value="NAM-associated"/>
    <property type="match status" value="1"/>
</dbReference>
<keyword evidence="4" id="KW-1185">Reference proteome</keyword>